<evidence type="ECO:0000256" key="7">
    <source>
        <dbReference type="SAM" id="MobiDB-lite"/>
    </source>
</evidence>
<dbReference type="Pfam" id="PF01189">
    <property type="entry name" value="Methyltr_RsmB-F"/>
    <property type="match status" value="1"/>
</dbReference>
<feature type="domain" description="SAM-dependent MTase RsmB/NOP-type" evidence="8">
    <location>
        <begin position="242"/>
        <end position="538"/>
    </location>
</feature>
<dbReference type="EMBL" id="NMWU01000049">
    <property type="protein sequence ID" value="PLS30048.1"/>
    <property type="molecule type" value="Genomic_DNA"/>
</dbReference>
<dbReference type="PANTHER" id="PTHR22807:SF53">
    <property type="entry name" value="RIBOSOMAL RNA SMALL SUBUNIT METHYLTRANSFERASE B-RELATED"/>
    <property type="match status" value="1"/>
</dbReference>
<accession>A0A2N5J761</accession>
<evidence type="ECO:0000313" key="9">
    <source>
        <dbReference type="EMBL" id="PLS30048.1"/>
    </source>
</evidence>
<protein>
    <submittedName>
        <fullName evidence="9">NOL1/NOP2/sun family</fullName>
    </submittedName>
</protein>
<evidence type="ECO:0000256" key="6">
    <source>
        <dbReference type="PROSITE-ProRule" id="PRU01023"/>
    </source>
</evidence>
<comment type="caution">
    <text evidence="9">The sequence shown here is derived from an EMBL/GenBank/DDBJ whole genome shotgun (WGS) entry which is preliminary data.</text>
</comment>
<keyword evidence="3 6" id="KW-0808">Transferase</keyword>
<feature type="binding site" evidence="6">
    <location>
        <position position="419"/>
    </location>
    <ligand>
        <name>S-adenosyl-L-methionine</name>
        <dbReference type="ChEBI" id="CHEBI:59789"/>
    </ligand>
</feature>
<dbReference type="AlphaFoldDB" id="A0A2N5J761"/>
<proteinExistence type="inferred from homology"/>
<feature type="binding site" evidence="6">
    <location>
        <position position="401"/>
    </location>
    <ligand>
        <name>S-adenosyl-L-methionine</name>
        <dbReference type="ChEBI" id="CHEBI:59789"/>
    </ligand>
</feature>
<dbReference type="InterPro" id="IPR035926">
    <property type="entry name" value="NusB-like_sf"/>
</dbReference>
<feature type="region of interest" description="Disordered" evidence="7">
    <location>
        <begin position="1"/>
        <end position="61"/>
    </location>
</feature>
<dbReference type="RefSeq" id="WP_243390360.1">
    <property type="nucleotide sequence ID" value="NZ_NMWU01000049.1"/>
</dbReference>
<dbReference type="InterPro" id="IPR001678">
    <property type="entry name" value="MeTrfase_RsmB-F_NOP2_dom"/>
</dbReference>
<evidence type="ECO:0000259" key="8">
    <source>
        <dbReference type="PROSITE" id="PS51686"/>
    </source>
</evidence>
<dbReference type="Gene3D" id="1.10.940.10">
    <property type="entry name" value="NusB-like"/>
    <property type="match status" value="1"/>
</dbReference>
<keyword evidence="10" id="KW-1185">Reference proteome</keyword>
<sequence length="538" mass="58417">MAESRSGSASGRRSNPKGRNRAAQGHEPRQTRSQAAAGASGNGEHTGHTSRPNRHRVNLQRADPRRVAFETTMRIDEQDGFSNLLLPKTLSAAQMSGSDAGFVTELVYGTQRWRGLLDAVVTAAAKRGRDDIDPGLLTVLRLGAYQTLFMDVPAHAAVGETVELARRLYGRGRAGFVNAVMRRVSDRDRQEWESLVVSRVPREQTAARLAVRYSHPEWIVNELDAAWRAAGYADDTDALPRMLASDNATPPVTLVARPGLIDMDELIDQLPKRSEYRKGLWSPYALRVHGVNPELLPAVHAGQVGVEDEGSQLAALALAHAPMDADGNGDRPGDGDHGDGDRRWLDMCAGPGGKTALLGALASGRGAVLTANEPSHHRAELVRRNVAGLAEGTVDEVLECDGRQLGERFASTFDRILVDAPCSGLGSLRRRPEARWRKRPEDISSLAEIQRGLLNSALDAVRPGGVVAYVTCSPALGETRRIVDAVISSREDAERLDATAVLARINPDLPLPRTAGDVQLFSHLHDTDQMFISLLRRH</sequence>
<dbReference type="SUPFAM" id="SSF53335">
    <property type="entry name" value="S-adenosyl-L-methionine-dependent methyltransferases"/>
    <property type="match status" value="1"/>
</dbReference>
<evidence type="ECO:0000256" key="3">
    <source>
        <dbReference type="ARBA" id="ARBA00022679"/>
    </source>
</evidence>
<dbReference type="PRINTS" id="PR02008">
    <property type="entry name" value="RCMTFAMILY"/>
</dbReference>
<dbReference type="PROSITE" id="PS51686">
    <property type="entry name" value="SAM_MT_RSMB_NOP"/>
    <property type="match status" value="1"/>
</dbReference>
<feature type="compositionally biased region" description="Low complexity" evidence="7">
    <location>
        <begin position="1"/>
        <end position="13"/>
    </location>
</feature>
<evidence type="ECO:0000313" key="10">
    <source>
        <dbReference type="Proteomes" id="UP000235050"/>
    </source>
</evidence>
<dbReference type="Pfam" id="PF01029">
    <property type="entry name" value="NusB"/>
    <property type="match status" value="1"/>
</dbReference>
<feature type="active site" description="Nucleophile" evidence="6">
    <location>
        <position position="472"/>
    </location>
</feature>
<feature type="binding site" evidence="6">
    <location>
        <position position="373"/>
    </location>
    <ligand>
        <name>S-adenosyl-L-methionine</name>
        <dbReference type="ChEBI" id="CHEBI:59789"/>
    </ligand>
</feature>
<dbReference type="PROSITE" id="PS01153">
    <property type="entry name" value="NOL1_NOP2_SUN"/>
    <property type="match status" value="1"/>
</dbReference>
<dbReference type="GO" id="GO:0006355">
    <property type="term" value="P:regulation of DNA-templated transcription"/>
    <property type="evidence" value="ECO:0007669"/>
    <property type="project" value="InterPro"/>
</dbReference>
<dbReference type="InterPro" id="IPR018314">
    <property type="entry name" value="RsmB/NOL1/NOP2-like_CS"/>
</dbReference>
<dbReference type="SUPFAM" id="SSF48013">
    <property type="entry name" value="NusB-like"/>
    <property type="match status" value="1"/>
</dbReference>
<dbReference type="GO" id="GO:0003723">
    <property type="term" value="F:RNA binding"/>
    <property type="evidence" value="ECO:0007669"/>
    <property type="project" value="UniProtKB-UniRule"/>
</dbReference>
<dbReference type="InterPro" id="IPR023267">
    <property type="entry name" value="RCMT"/>
</dbReference>
<dbReference type="PANTHER" id="PTHR22807">
    <property type="entry name" value="NOP2 YEAST -RELATED NOL1/NOP2/FMU SUN DOMAIN-CONTAINING"/>
    <property type="match status" value="1"/>
</dbReference>
<dbReference type="GO" id="GO:0001510">
    <property type="term" value="P:RNA methylation"/>
    <property type="evidence" value="ECO:0007669"/>
    <property type="project" value="InterPro"/>
</dbReference>
<gene>
    <name evidence="9" type="ORF">Uis1B_2124</name>
</gene>
<dbReference type="Gene3D" id="3.40.50.150">
    <property type="entry name" value="Vaccinia Virus protein VP39"/>
    <property type="match status" value="1"/>
</dbReference>
<keyword evidence="4 6" id="KW-0949">S-adenosyl-L-methionine</keyword>
<dbReference type="InterPro" id="IPR029063">
    <property type="entry name" value="SAM-dependent_MTases_sf"/>
</dbReference>
<keyword evidence="2 6" id="KW-0489">Methyltransferase</keyword>
<dbReference type="InterPro" id="IPR006027">
    <property type="entry name" value="NusB_RsmB_TIM44"/>
</dbReference>
<dbReference type="Proteomes" id="UP000235050">
    <property type="component" value="Unassembled WGS sequence"/>
</dbReference>
<reference evidence="9 10" key="1">
    <citation type="submission" date="2017-07" db="EMBL/GenBank/DDBJ databases">
        <title>Bifidobacterium novel species.</title>
        <authorList>
            <person name="Lugli G.A."/>
            <person name="Milani C."/>
            <person name="Duranti S."/>
            <person name="Mangifesta M."/>
        </authorList>
    </citation>
    <scope>NUCLEOTIDE SEQUENCE [LARGE SCALE GENOMIC DNA]</scope>
    <source>
        <strain evidence="10">Uis1B</strain>
    </source>
</reference>
<keyword evidence="5 6" id="KW-0694">RNA-binding</keyword>
<evidence type="ECO:0000256" key="1">
    <source>
        <dbReference type="ARBA" id="ARBA00007494"/>
    </source>
</evidence>
<organism evidence="9 10">
    <name type="scientific">Bifidobacterium margollesii</name>
    <dbReference type="NCBI Taxonomy" id="2020964"/>
    <lineage>
        <taxon>Bacteria</taxon>
        <taxon>Bacillati</taxon>
        <taxon>Actinomycetota</taxon>
        <taxon>Actinomycetes</taxon>
        <taxon>Bifidobacteriales</taxon>
        <taxon>Bifidobacteriaceae</taxon>
        <taxon>Bifidobacterium</taxon>
    </lineage>
</organism>
<name>A0A2N5J761_9BIFI</name>
<dbReference type="CDD" id="cd02440">
    <property type="entry name" value="AdoMet_MTases"/>
    <property type="match status" value="1"/>
</dbReference>
<evidence type="ECO:0000256" key="4">
    <source>
        <dbReference type="ARBA" id="ARBA00022691"/>
    </source>
</evidence>
<feature type="binding site" evidence="6">
    <location>
        <begin position="348"/>
        <end position="354"/>
    </location>
    <ligand>
        <name>S-adenosyl-L-methionine</name>
        <dbReference type="ChEBI" id="CHEBI:59789"/>
    </ligand>
</feature>
<dbReference type="GO" id="GO:0008173">
    <property type="term" value="F:RNA methyltransferase activity"/>
    <property type="evidence" value="ECO:0007669"/>
    <property type="project" value="InterPro"/>
</dbReference>
<evidence type="ECO:0000256" key="5">
    <source>
        <dbReference type="ARBA" id="ARBA00022884"/>
    </source>
</evidence>
<comment type="similarity">
    <text evidence="1 6">Belongs to the class I-like SAM-binding methyltransferase superfamily. RsmB/NOP family.</text>
</comment>
<evidence type="ECO:0000256" key="2">
    <source>
        <dbReference type="ARBA" id="ARBA00022603"/>
    </source>
</evidence>
<dbReference type="InterPro" id="IPR049560">
    <property type="entry name" value="MeTrfase_RsmB-F_NOP2_cat"/>
</dbReference>